<accession>A0ABQ3TNB0</accession>
<feature type="region of interest" description="Disordered" evidence="5">
    <location>
        <begin position="1"/>
        <end position="25"/>
    </location>
</feature>
<evidence type="ECO:0000256" key="1">
    <source>
        <dbReference type="ARBA" id="ARBA00011046"/>
    </source>
</evidence>
<evidence type="ECO:0000256" key="2">
    <source>
        <dbReference type="ARBA" id="ARBA00023015"/>
    </source>
</evidence>
<keyword evidence="7" id="KW-1185">Reference proteome</keyword>
<name>A0ABQ3TNB0_9ACTN</name>
<dbReference type="SUPFAM" id="SSF46785">
    <property type="entry name" value="Winged helix' DNA-binding domain"/>
    <property type="match status" value="1"/>
</dbReference>
<proteinExistence type="inferred from homology"/>
<evidence type="ECO:0000256" key="5">
    <source>
        <dbReference type="SAM" id="MobiDB-lite"/>
    </source>
</evidence>
<keyword evidence="4" id="KW-0804">Transcription</keyword>
<dbReference type="Proteomes" id="UP000608522">
    <property type="component" value="Unassembled WGS sequence"/>
</dbReference>
<evidence type="ECO:0000256" key="3">
    <source>
        <dbReference type="ARBA" id="ARBA00023125"/>
    </source>
</evidence>
<reference evidence="7" key="1">
    <citation type="submission" date="2023-07" db="EMBL/GenBank/DDBJ databases">
        <title>Whole genome shotgun sequence of Streptomyces spororaveus NBRC 15456.</title>
        <authorList>
            <person name="Komaki H."/>
            <person name="Tamura T."/>
        </authorList>
    </citation>
    <scope>NUCLEOTIDE SEQUENCE [LARGE SCALE GENOMIC DNA]</scope>
    <source>
        <strain evidence="7">NBRC 15456</strain>
    </source>
</reference>
<keyword evidence="3" id="KW-0238">DNA-binding</keyword>
<keyword evidence="2" id="KW-0805">Transcription regulation</keyword>
<dbReference type="EMBL" id="BNED01000005">
    <property type="protein sequence ID" value="GHI81899.1"/>
    <property type="molecule type" value="Genomic_DNA"/>
</dbReference>
<evidence type="ECO:0000256" key="4">
    <source>
        <dbReference type="ARBA" id="ARBA00023163"/>
    </source>
</evidence>
<comment type="caution">
    <text evidence="6">The sequence shown here is derived from an EMBL/GenBank/DDBJ whole genome shotgun (WGS) entry which is preliminary data.</text>
</comment>
<sequence>MTGRASPGRRQGGSGMVEDGGDARRPHGGLVADVLSVLWAAEGPLTPQQINAALDRDLARTTVTTILTRLYEKGTVVRTREGRGFAYAAADDAAGLAADRMRRELEKGPQRDLVLKRFVSSLSGDDEEALRRLLLESGES</sequence>
<dbReference type="InterPro" id="IPR036388">
    <property type="entry name" value="WH-like_DNA-bd_sf"/>
</dbReference>
<protein>
    <recommendedName>
        <fullName evidence="8">BlaI/MecI/CopY family transcriptional regulator</fullName>
    </recommendedName>
</protein>
<gene>
    <name evidence="6" type="ORF">Sspor_74600</name>
</gene>
<evidence type="ECO:0008006" key="8">
    <source>
        <dbReference type="Google" id="ProtNLM"/>
    </source>
</evidence>
<evidence type="ECO:0000313" key="7">
    <source>
        <dbReference type="Proteomes" id="UP000608522"/>
    </source>
</evidence>
<organism evidence="6 7">
    <name type="scientific">Streptomyces spororaveus</name>
    <dbReference type="NCBI Taxonomy" id="284039"/>
    <lineage>
        <taxon>Bacteria</taxon>
        <taxon>Bacillati</taxon>
        <taxon>Actinomycetota</taxon>
        <taxon>Actinomycetes</taxon>
        <taxon>Kitasatosporales</taxon>
        <taxon>Streptomycetaceae</taxon>
        <taxon>Streptomyces</taxon>
    </lineage>
</organism>
<dbReference type="Gene3D" id="1.10.10.10">
    <property type="entry name" value="Winged helix-like DNA-binding domain superfamily/Winged helix DNA-binding domain"/>
    <property type="match status" value="1"/>
</dbReference>
<dbReference type="InterPro" id="IPR036390">
    <property type="entry name" value="WH_DNA-bd_sf"/>
</dbReference>
<evidence type="ECO:0000313" key="6">
    <source>
        <dbReference type="EMBL" id="GHI81899.1"/>
    </source>
</evidence>
<dbReference type="InterPro" id="IPR005650">
    <property type="entry name" value="BlaI_family"/>
</dbReference>
<comment type="similarity">
    <text evidence="1">Belongs to the BlaI transcriptional regulatory family.</text>
</comment>
<dbReference type="Pfam" id="PF03965">
    <property type="entry name" value="Penicillinase_R"/>
    <property type="match status" value="1"/>
</dbReference>